<dbReference type="PANTHER" id="PTHR23300:SF0">
    <property type="entry name" value="METHANETHIOL OXIDASE"/>
    <property type="match status" value="1"/>
</dbReference>
<feature type="compositionally biased region" description="Gly residues" evidence="3">
    <location>
        <begin position="112"/>
        <end position="136"/>
    </location>
</feature>
<feature type="region of interest" description="Disordered" evidence="3">
    <location>
        <begin position="106"/>
        <end position="136"/>
    </location>
</feature>
<dbReference type="OrthoDB" id="10252446at2759"/>
<name>A0A183FZT7_HELPZ</name>
<sequence length="136" mass="13921">TDCVQVLSKVVFPHKGDEVHHTGWNACSSCYDKPAAKRSHLVIPCLNSDRIYIVNVTNERSIKLEKVGRCSALFSFSSNVGSTTLFIYPPTTAPTTAPATAPVIAPATGLLGRTGGGGGRGRGGGGGGGGGRPEGP</sequence>
<evidence type="ECO:0000313" key="5">
    <source>
        <dbReference type="Proteomes" id="UP000050761"/>
    </source>
</evidence>
<protein>
    <submittedName>
        <fullName evidence="6">C-CAP/cofactor C-like domain-containing protein</fullName>
    </submittedName>
</protein>
<evidence type="ECO:0000256" key="3">
    <source>
        <dbReference type="SAM" id="MobiDB-lite"/>
    </source>
</evidence>
<dbReference type="InterPro" id="IPR008826">
    <property type="entry name" value="Se-bd"/>
</dbReference>
<accession>A0A3P8DF39</accession>
<reference evidence="4 5" key="1">
    <citation type="submission" date="2018-11" db="EMBL/GenBank/DDBJ databases">
        <authorList>
            <consortium name="Pathogen Informatics"/>
        </authorList>
    </citation>
    <scope>NUCLEOTIDE SEQUENCE [LARGE SCALE GENOMIC DNA]</scope>
</reference>
<evidence type="ECO:0000256" key="1">
    <source>
        <dbReference type="ARBA" id="ARBA00005606"/>
    </source>
</evidence>
<organism evidence="5 6">
    <name type="scientific">Heligmosomoides polygyrus</name>
    <name type="common">Parasitic roundworm</name>
    <dbReference type="NCBI Taxonomy" id="6339"/>
    <lineage>
        <taxon>Eukaryota</taxon>
        <taxon>Metazoa</taxon>
        <taxon>Ecdysozoa</taxon>
        <taxon>Nematoda</taxon>
        <taxon>Chromadorea</taxon>
        <taxon>Rhabditida</taxon>
        <taxon>Rhabditina</taxon>
        <taxon>Rhabditomorpha</taxon>
        <taxon>Strongyloidea</taxon>
        <taxon>Heligmosomidae</taxon>
        <taxon>Heligmosomoides</taxon>
    </lineage>
</organism>
<keyword evidence="2" id="KW-0711">Selenium</keyword>
<dbReference type="EMBL" id="UZAH01028302">
    <property type="protein sequence ID" value="VDO99188.1"/>
    <property type="molecule type" value="Genomic_DNA"/>
</dbReference>
<proteinExistence type="inferred from homology"/>
<evidence type="ECO:0000256" key="2">
    <source>
        <dbReference type="ARBA" id="ARBA00023266"/>
    </source>
</evidence>
<keyword evidence="5" id="KW-1185">Reference proteome</keyword>
<comment type="similarity">
    <text evidence="1">Belongs to the selenium-binding protein family.</text>
</comment>
<accession>A0A183FZT7</accession>
<dbReference type="Proteomes" id="UP000050761">
    <property type="component" value="Unassembled WGS sequence"/>
</dbReference>
<dbReference type="Pfam" id="PF05694">
    <property type="entry name" value="SBP56"/>
    <property type="match status" value="1"/>
</dbReference>
<evidence type="ECO:0000313" key="6">
    <source>
        <dbReference type="WBParaSite" id="HPBE_0001430101-mRNA-1"/>
    </source>
</evidence>
<dbReference type="GO" id="GO:0008430">
    <property type="term" value="F:selenium binding"/>
    <property type="evidence" value="ECO:0007669"/>
    <property type="project" value="InterPro"/>
</dbReference>
<reference evidence="6" key="2">
    <citation type="submission" date="2019-09" db="UniProtKB">
        <authorList>
            <consortium name="WormBaseParasite"/>
        </authorList>
    </citation>
    <scope>IDENTIFICATION</scope>
</reference>
<gene>
    <name evidence="4" type="ORF">HPBE_LOCUS14302</name>
</gene>
<dbReference type="AlphaFoldDB" id="A0A183FZT7"/>
<dbReference type="PANTHER" id="PTHR23300">
    <property type="entry name" value="METHANETHIOL OXIDASE"/>
    <property type="match status" value="1"/>
</dbReference>
<evidence type="ECO:0000313" key="4">
    <source>
        <dbReference type="EMBL" id="VDO99188.1"/>
    </source>
</evidence>
<dbReference type="WBParaSite" id="HPBE_0001430101-mRNA-1">
    <property type="protein sequence ID" value="HPBE_0001430101-mRNA-1"/>
    <property type="gene ID" value="HPBE_0001430101"/>
</dbReference>